<comment type="caution">
    <text evidence="3">The sequence shown here is derived from an EMBL/GenBank/DDBJ whole genome shotgun (WGS) entry which is preliminary data.</text>
</comment>
<evidence type="ECO:0000313" key="3">
    <source>
        <dbReference type="EMBL" id="PKI38911.1"/>
    </source>
</evidence>
<protein>
    <recommendedName>
        <fullName evidence="2">Transposase MuDR plant domain-containing protein</fullName>
    </recommendedName>
</protein>
<proteinExistence type="predicted"/>
<gene>
    <name evidence="3" type="ORF">CRG98_040683</name>
</gene>
<dbReference type="STRING" id="22663.A0A2I0I4M0"/>
<dbReference type="InterPro" id="IPR004332">
    <property type="entry name" value="Transposase_MuDR"/>
</dbReference>
<organism evidence="3 4">
    <name type="scientific">Punica granatum</name>
    <name type="common">Pomegranate</name>
    <dbReference type="NCBI Taxonomy" id="22663"/>
    <lineage>
        <taxon>Eukaryota</taxon>
        <taxon>Viridiplantae</taxon>
        <taxon>Streptophyta</taxon>
        <taxon>Embryophyta</taxon>
        <taxon>Tracheophyta</taxon>
        <taxon>Spermatophyta</taxon>
        <taxon>Magnoliopsida</taxon>
        <taxon>eudicotyledons</taxon>
        <taxon>Gunneridae</taxon>
        <taxon>Pentapetalae</taxon>
        <taxon>rosids</taxon>
        <taxon>malvids</taxon>
        <taxon>Myrtales</taxon>
        <taxon>Lythraceae</taxon>
        <taxon>Punica</taxon>
    </lineage>
</organism>
<feature type="coiled-coil region" evidence="1">
    <location>
        <begin position="59"/>
        <end position="118"/>
    </location>
</feature>
<sequence>MEDENQKFVCIPRDPILQTFDLAINNFESDLNARYLISVLEDQTKLHLYYEYGQVDDPLKLNEEKIRELERVEDERREQEAELKRKQEEIERMEQEAAEEKRQEVAEKRRQEEEMERMRPQVMMLRIFQWMSSYLMVMKVKIWNHWLGIQMRDKISFQCTVLMPTKNLEITIGMEFKNVEVFKMAVRTMNIAMGREVDFMKNDKARLRAYCVKKKGKDVYQWKIYCGLNKKTNTYQVMIYDLLHTCARRIENKLATKERDAEKLIPILRTQPDMSA</sequence>
<name>A0A2I0I4M0_PUNGR</name>
<dbReference type="AlphaFoldDB" id="A0A2I0I4M0"/>
<evidence type="ECO:0000313" key="4">
    <source>
        <dbReference type="Proteomes" id="UP000233551"/>
    </source>
</evidence>
<evidence type="ECO:0000259" key="2">
    <source>
        <dbReference type="Pfam" id="PF03108"/>
    </source>
</evidence>
<reference evidence="3 4" key="1">
    <citation type="submission" date="2017-11" db="EMBL/GenBank/DDBJ databases">
        <title>De-novo sequencing of pomegranate (Punica granatum L.) genome.</title>
        <authorList>
            <person name="Akparov Z."/>
            <person name="Amiraslanov A."/>
            <person name="Hajiyeva S."/>
            <person name="Abbasov M."/>
            <person name="Kaur K."/>
            <person name="Hamwieh A."/>
            <person name="Solovyev V."/>
            <person name="Salamov A."/>
            <person name="Braich B."/>
            <person name="Kosarev P."/>
            <person name="Mahmoud A."/>
            <person name="Hajiyev E."/>
            <person name="Babayeva S."/>
            <person name="Izzatullayeva V."/>
            <person name="Mammadov A."/>
            <person name="Mammadov A."/>
            <person name="Sharifova S."/>
            <person name="Ojaghi J."/>
            <person name="Eynullazada K."/>
            <person name="Bayramov B."/>
            <person name="Abdulazimova A."/>
            <person name="Shahmuradov I."/>
        </authorList>
    </citation>
    <scope>NUCLEOTIDE SEQUENCE [LARGE SCALE GENOMIC DNA]</scope>
    <source>
        <strain evidence="4">cv. AG2017</strain>
        <tissue evidence="3">Leaf</tissue>
    </source>
</reference>
<dbReference type="Pfam" id="PF03108">
    <property type="entry name" value="DBD_Tnp_Mut"/>
    <property type="match status" value="1"/>
</dbReference>
<dbReference type="Proteomes" id="UP000233551">
    <property type="component" value="Unassembled WGS sequence"/>
</dbReference>
<dbReference type="EMBL" id="PGOL01003966">
    <property type="protein sequence ID" value="PKI38911.1"/>
    <property type="molecule type" value="Genomic_DNA"/>
</dbReference>
<evidence type="ECO:0000256" key="1">
    <source>
        <dbReference type="SAM" id="Coils"/>
    </source>
</evidence>
<feature type="domain" description="Transposase MuDR plant" evidence="2">
    <location>
        <begin position="169"/>
        <end position="215"/>
    </location>
</feature>
<accession>A0A2I0I4M0</accession>
<keyword evidence="1" id="KW-0175">Coiled coil</keyword>
<keyword evidence="4" id="KW-1185">Reference proteome</keyword>